<dbReference type="EMBL" id="VBAL01000248">
    <property type="protein sequence ID" value="TMI96597.1"/>
    <property type="molecule type" value="Genomic_DNA"/>
</dbReference>
<name>A0A537KLE6_9BACT</name>
<evidence type="ECO:0000313" key="1">
    <source>
        <dbReference type="EMBL" id="TMI96597.1"/>
    </source>
</evidence>
<gene>
    <name evidence="1" type="ORF">E6H01_13765</name>
</gene>
<reference evidence="1 2" key="1">
    <citation type="journal article" date="2019" name="Nat. Microbiol.">
        <title>Mediterranean grassland soil C-N compound turnover is dependent on rainfall and depth, and is mediated by genomically divergent microorganisms.</title>
        <authorList>
            <person name="Diamond S."/>
            <person name="Andeer P.F."/>
            <person name="Li Z."/>
            <person name="Crits-Christoph A."/>
            <person name="Burstein D."/>
            <person name="Anantharaman K."/>
            <person name="Lane K.R."/>
            <person name="Thomas B.C."/>
            <person name="Pan C."/>
            <person name="Northen T.R."/>
            <person name="Banfield J.F."/>
        </authorList>
    </citation>
    <scope>NUCLEOTIDE SEQUENCE [LARGE SCALE GENOMIC DNA]</scope>
    <source>
        <strain evidence="1">NP_4</strain>
    </source>
</reference>
<proteinExistence type="predicted"/>
<comment type="caution">
    <text evidence="1">The sequence shown here is derived from an EMBL/GenBank/DDBJ whole genome shotgun (WGS) entry which is preliminary data.</text>
</comment>
<evidence type="ECO:0000313" key="2">
    <source>
        <dbReference type="Proteomes" id="UP000319353"/>
    </source>
</evidence>
<dbReference type="AlphaFoldDB" id="A0A537KLE6"/>
<organism evidence="1 2">
    <name type="scientific">Candidatus Segetimicrobium genomatis</name>
    <dbReference type="NCBI Taxonomy" id="2569760"/>
    <lineage>
        <taxon>Bacteria</taxon>
        <taxon>Bacillati</taxon>
        <taxon>Candidatus Sysuimicrobiota</taxon>
        <taxon>Candidatus Sysuimicrobiia</taxon>
        <taxon>Candidatus Sysuimicrobiales</taxon>
        <taxon>Candidatus Segetimicrobiaceae</taxon>
        <taxon>Candidatus Segetimicrobium</taxon>
    </lineage>
</organism>
<dbReference type="Proteomes" id="UP000319353">
    <property type="component" value="Unassembled WGS sequence"/>
</dbReference>
<sequence>MSRWRYDREFMVELPRVSGKIRVAFETLAPYDDDDPLHGLFAWIRLVIWTNREGKQMPHVNAASELEKLFRARLQAFPDPQTGGELSLYLTDYEVGKFELRPGEASWDGEIVPPNTFLEYLGREDWRRKQREKAGP</sequence>
<accession>A0A537KLE6</accession>
<protein>
    <submittedName>
        <fullName evidence="1">Uncharacterized protein</fullName>
    </submittedName>
</protein>